<sequence>MLLLTFEGLSPASLSCYGASWNRTESIDAIAADGVAFDRVIVNHTDPLRQVSAWLRKPGFIADRCTLVTDDERFADIDGIDRVGELVLLPVRAGGVADSIEGTSLAALAAVAAEQIAMDEHVWLHSRFLTRCWDAPRNLFPIEHLDNEDDGPLDESETIEEEIAHAERPTVETARVPSILDVWQPPAVTLSQKDDPDWIMAWMRTYGCQVRLIDEIVGLLTDMAAEHHRGGIAVAGTSGFALGQNQAIGHQQGPLRSCHLHVPFLIQRFDLATSDCTGIRNRQVIGLDRLGSIIDDEHHFDAINGPTQWASPAKEDSILTYHDDRPVAINTDQWFYVDEDHDGKIGKLFLKPDDASDVNDVARLRSETSEELAARLA</sequence>
<evidence type="ECO:0008006" key="3">
    <source>
        <dbReference type="Google" id="ProtNLM"/>
    </source>
</evidence>
<evidence type="ECO:0000313" key="1">
    <source>
        <dbReference type="EMBL" id="TWT87910.1"/>
    </source>
</evidence>
<organism evidence="1 2">
    <name type="scientific">Neorhodopirellula pilleata</name>
    <dbReference type="NCBI Taxonomy" id="2714738"/>
    <lineage>
        <taxon>Bacteria</taxon>
        <taxon>Pseudomonadati</taxon>
        <taxon>Planctomycetota</taxon>
        <taxon>Planctomycetia</taxon>
        <taxon>Pirellulales</taxon>
        <taxon>Pirellulaceae</taxon>
        <taxon>Neorhodopirellula</taxon>
    </lineage>
</organism>
<dbReference type="Proteomes" id="UP000316213">
    <property type="component" value="Unassembled WGS sequence"/>
</dbReference>
<dbReference type="SUPFAM" id="SSF53649">
    <property type="entry name" value="Alkaline phosphatase-like"/>
    <property type="match status" value="1"/>
</dbReference>
<gene>
    <name evidence="1" type="ORF">Pla100_58590</name>
</gene>
<reference evidence="1 2" key="1">
    <citation type="submission" date="2019-02" db="EMBL/GenBank/DDBJ databases">
        <title>Deep-cultivation of Planctomycetes and their phenomic and genomic characterization uncovers novel biology.</title>
        <authorList>
            <person name="Wiegand S."/>
            <person name="Jogler M."/>
            <person name="Boedeker C."/>
            <person name="Pinto D."/>
            <person name="Vollmers J."/>
            <person name="Rivas-Marin E."/>
            <person name="Kohn T."/>
            <person name="Peeters S.H."/>
            <person name="Heuer A."/>
            <person name="Rast P."/>
            <person name="Oberbeckmann S."/>
            <person name="Bunk B."/>
            <person name="Jeske O."/>
            <person name="Meyerdierks A."/>
            <person name="Storesund J.E."/>
            <person name="Kallscheuer N."/>
            <person name="Luecker S."/>
            <person name="Lage O.M."/>
            <person name="Pohl T."/>
            <person name="Merkel B.J."/>
            <person name="Hornburger P."/>
            <person name="Mueller R.-W."/>
            <person name="Bruemmer F."/>
            <person name="Labrenz M."/>
            <person name="Spormann A.M."/>
            <person name="Op Den Camp H."/>
            <person name="Overmann J."/>
            <person name="Amann R."/>
            <person name="Jetten M.S.M."/>
            <person name="Mascher T."/>
            <person name="Medema M.H."/>
            <person name="Devos D.P."/>
            <person name="Kaster A.-K."/>
            <person name="Ovreas L."/>
            <person name="Rohde M."/>
            <person name="Galperin M.Y."/>
            <person name="Jogler C."/>
        </authorList>
    </citation>
    <scope>NUCLEOTIDE SEQUENCE [LARGE SCALE GENOMIC DNA]</scope>
    <source>
        <strain evidence="1 2">Pla100</strain>
    </source>
</reference>
<dbReference type="RefSeq" id="WP_146582295.1">
    <property type="nucleotide sequence ID" value="NZ_SJPM01000024.1"/>
</dbReference>
<proteinExistence type="predicted"/>
<dbReference type="EMBL" id="SJPM01000024">
    <property type="protein sequence ID" value="TWT87910.1"/>
    <property type="molecule type" value="Genomic_DNA"/>
</dbReference>
<dbReference type="AlphaFoldDB" id="A0A5C5ZL44"/>
<keyword evidence="2" id="KW-1185">Reference proteome</keyword>
<accession>A0A5C5ZL44</accession>
<dbReference type="InterPro" id="IPR017850">
    <property type="entry name" value="Alkaline_phosphatase_core_sf"/>
</dbReference>
<dbReference type="OrthoDB" id="265007at2"/>
<evidence type="ECO:0000313" key="2">
    <source>
        <dbReference type="Proteomes" id="UP000316213"/>
    </source>
</evidence>
<name>A0A5C5ZL44_9BACT</name>
<protein>
    <recommendedName>
        <fullName evidence="3">Sulfatase</fullName>
    </recommendedName>
</protein>
<comment type="caution">
    <text evidence="1">The sequence shown here is derived from an EMBL/GenBank/DDBJ whole genome shotgun (WGS) entry which is preliminary data.</text>
</comment>